<protein>
    <submittedName>
        <fullName evidence="1">Uncharacterized protein</fullName>
    </submittedName>
</protein>
<dbReference type="AlphaFoldDB" id="A0A6C0JA34"/>
<sequence length="278" mass="33428">MIEIEVTDDLLSEILTKDLRERKTYLFKINKPYLQYLIGTVVKFNNKYIHVRYLDNPHVENSYWWTGGETVGIDPLKYSLSKYKDFIEADEMVPNGYDDIIKKKYIRMFEIPVQFPYYDSKYGNVYVNVHFKELYDIKKEFILEEFDNIPEEIKVEHNVSNRKRISNITDILSDMNLNEQDLKRFISYRLDKKNRIDIAKKYDIGIDIIENIKSEFRNNKKTSYNTNIYLRIIGEILKKKITLYNYDDEYNYTIATITDDGESDIFLYKTDNILYKLE</sequence>
<dbReference type="EMBL" id="MN740346">
    <property type="protein sequence ID" value="QHU01661.1"/>
    <property type="molecule type" value="Genomic_DNA"/>
</dbReference>
<reference evidence="1" key="1">
    <citation type="journal article" date="2020" name="Nature">
        <title>Giant virus diversity and host interactions through global metagenomics.</title>
        <authorList>
            <person name="Schulz F."/>
            <person name="Roux S."/>
            <person name="Paez-Espino D."/>
            <person name="Jungbluth S."/>
            <person name="Walsh D.A."/>
            <person name="Denef V.J."/>
            <person name="McMahon K.D."/>
            <person name="Konstantinidis K.T."/>
            <person name="Eloe-Fadrosh E.A."/>
            <person name="Kyrpides N.C."/>
            <person name="Woyke T."/>
        </authorList>
    </citation>
    <scope>NUCLEOTIDE SEQUENCE</scope>
    <source>
        <strain evidence="1">GVMAG-M-3300025874-2</strain>
    </source>
</reference>
<proteinExistence type="predicted"/>
<name>A0A6C0JA34_9ZZZZ</name>
<evidence type="ECO:0000313" key="1">
    <source>
        <dbReference type="EMBL" id="QHU01661.1"/>
    </source>
</evidence>
<organism evidence="1">
    <name type="scientific">viral metagenome</name>
    <dbReference type="NCBI Taxonomy" id="1070528"/>
    <lineage>
        <taxon>unclassified sequences</taxon>
        <taxon>metagenomes</taxon>
        <taxon>organismal metagenomes</taxon>
    </lineage>
</organism>
<accession>A0A6C0JA34</accession>